<name>A0A918WZE6_9ACTN</name>
<dbReference type="RefSeq" id="WP_189824470.1">
    <property type="nucleotide sequence ID" value="NZ_BMVC01000007.1"/>
</dbReference>
<accession>A0A918WZE6</accession>
<feature type="domain" description="SsfX3-like N-terminal" evidence="3">
    <location>
        <begin position="35"/>
        <end position="160"/>
    </location>
</feature>
<dbReference type="AlphaFoldDB" id="A0A918WZE6"/>
<sequence>MTDATPDPPTPEPHTQPPAQTRTENGTVPGDHPALRFRGAVSVQRGPGGAWFSPWRVPHEEARLYLPEGGIGRAAMPAGVRLTFRTDSGSLVCRYQADPAPRLTGVQEQPRLDVVCDGRPVETVELTAHGGDAQFRTVRLPGRMVTVELWLPTYSQFRLRSLVLDAGAALAPDTAVLPRWVHYGSSISQGRGAPSPVRAWPALVARSAGLDLTSLAMGAACCLQPMTARLMRDLPAELLTACVGINVQSLGSHSPGAFDAALIGFVRTVRERHPDTPFVLMSTIVAPDRETLRGPTGMTVEEIRARTRDVVHLLRAHGDVELRHINGLDVFGPREVPLMLEPPGLDRLHPGPTGHPVFAQRFLGALRRVLGDGLPGASLLNAPFTSGSCAAPPIRQLS</sequence>
<proteinExistence type="predicted"/>
<dbReference type="InterPro" id="IPR048977">
    <property type="entry name" value="SsfX3-like_N"/>
</dbReference>
<reference evidence="4" key="1">
    <citation type="journal article" date="2014" name="Int. J. Syst. Evol. Microbiol.">
        <title>Complete genome sequence of Corynebacterium casei LMG S-19264T (=DSM 44701T), isolated from a smear-ripened cheese.</title>
        <authorList>
            <consortium name="US DOE Joint Genome Institute (JGI-PGF)"/>
            <person name="Walter F."/>
            <person name="Albersmeier A."/>
            <person name="Kalinowski J."/>
            <person name="Ruckert C."/>
        </authorList>
    </citation>
    <scope>NUCLEOTIDE SEQUENCE</scope>
    <source>
        <strain evidence="4">JCM 4637</strain>
    </source>
</reference>
<dbReference type="EMBL" id="BMVC01000007">
    <property type="protein sequence ID" value="GHC97568.1"/>
    <property type="molecule type" value="Genomic_DNA"/>
</dbReference>
<feature type="compositionally biased region" description="Pro residues" evidence="1">
    <location>
        <begin position="1"/>
        <end position="16"/>
    </location>
</feature>
<evidence type="ECO:0000313" key="5">
    <source>
        <dbReference type="Proteomes" id="UP000638353"/>
    </source>
</evidence>
<comment type="caution">
    <text evidence="4">The sequence shown here is derived from an EMBL/GenBank/DDBJ whole genome shotgun (WGS) entry which is preliminary data.</text>
</comment>
<evidence type="ECO:0000259" key="2">
    <source>
        <dbReference type="Pfam" id="PF13472"/>
    </source>
</evidence>
<dbReference type="InterPro" id="IPR013830">
    <property type="entry name" value="SGNH_hydro"/>
</dbReference>
<dbReference type="SUPFAM" id="SSF52266">
    <property type="entry name" value="SGNH hydrolase"/>
    <property type="match status" value="1"/>
</dbReference>
<evidence type="ECO:0000313" key="4">
    <source>
        <dbReference type="EMBL" id="GHC97568.1"/>
    </source>
</evidence>
<organism evidence="4 5">
    <name type="scientific">Streptomyces finlayi</name>
    <dbReference type="NCBI Taxonomy" id="67296"/>
    <lineage>
        <taxon>Bacteria</taxon>
        <taxon>Bacillati</taxon>
        <taxon>Actinomycetota</taxon>
        <taxon>Actinomycetes</taxon>
        <taxon>Kitasatosporales</taxon>
        <taxon>Streptomycetaceae</taxon>
        <taxon>Streptomyces</taxon>
    </lineage>
</organism>
<dbReference type="Gene3D" id="3.40.50.1110">
    <property type="entry name" value="SGNH hydrolase"/>
    <property type="match status" value="1"/>
</dbReference>
<dbReference type="Proteomes" id="UP000638353">
    <property type="component" value="Unassembled WGS sequence"/>
</dbReference>
<gene>
    <name evidence="4" type="ORF">GCM10010334_39090</name>
</gene>
<dbReference type="InterPro" id="IPR036514">
    <property type="entry name" value="SGNH_hydro_sf"/>
</dbReference>
<dbReference type="Pfam" id="PF21181">
    <property type="entry name" value="SsfX3_N"/>
    <property type="match status" value="1"/>
</dbReference>
<evidence type="ECO:0000256" key="1">
    <source>
        <dbReference type="SAM" id="MobiDB-lite"/>
    </source>
</evidence>
<feature type="region of interest" description="Disordered" evidence="1">
    <location>
        <begin position="1"/>
        <end position="33"/>
    </location>
</feature>
<evidence type="ECO:0000259" key="3">
    <source>
        <dbReference type="Pfam" id="PF21181"/>
    </source>
</evidence>
<reference evidence="4" key="2">
    <citation type="submission" date="2020-09" db="EMBL/GenBank/DDBJ databases">
        <authorList>
            <person name="Sun Q."/>
            <person name="Ohkuma M."/>
        </authorList>
    </citation>
    <scope>NUCLEOTIDE SEQUENCE</scope>
    <source>
        <strain evidence="4">JCM 4637</strain>
    </source>
</reference>
<protein>
    <submittedName>
        <fullName evidence="4">Lipase</fullName>
    </submittedName>
</protein>
<dbReference type="Gene3D" id="2.60.120.260">
    <property type="entry name" value="Galactose-binding domain-like"/>
    <property type="match status" value="1"/>
</dbReference>
<feature type="domain" description="SGNH hydrolase-type esterase" evidence="2">
    <location>
        <begin position="183"/>
        <end position="355"/>
    </location>
</feature>
<dbReference type="Pfam" id="PF13472">
    <property type="entry name" value="Lipase_GDSL_2"/>
    <property type="match status" value="1"/>
</dbReference>